<gene>
    <name evidence="9" type="ORF">ACFPZ3_28475</name>
</gene>
<dbReference type="Gene3D" id="1.10.3720.10">
    <property type="entry name" value="MetI-like"/>
    <property type="match status" value="1"/>
</dbReference>
<evidence type="ECO:0000256" key="1">
    <source>
        <dbReference type="ARBA" id="ARBA00004651"/>
    </source>
</evidence>
<dbReference type="SUPFAM" id="SSF161098">
    <property type="entry name" value="MetI-like"/>
    <property type="match status" value="1"/>
</dbReference>
<comment type="caution">
    <text evidence="9">The sequence shown here is derived from an EMBL/GenBank/DDBJ whole genome shotgun (WGS) entry which is preliminary data.</text>
</comment>
<evidence type="ECO:0000256" key="6">
    <source>
        <dbReference type="ARBA" id="ARBA00023136"/>
    </source>
</evidence>
<evidence type="ECO:0000313" key="9">
    <source>
        <dbReference type="EMBL" id="MFC5827815.1"/>
    </source>
</evidence>
<evidence type="ECO:0000256" key="2">
    <source>
        <dbReference type="ARBA" id="ARBA00022448"/>
    </source>
</evidence>
<feature type="transmembrane region" description="Helical" evidence="7">
    <location>
        <begin position="78"/>
        <end position="102"/>
    </location>
</feature>
<dbReference type="PANTHER" id="PTHR43744">
    <property type="entry name" value="ABC TRANSPORTER PERMEASE PROTEIN MG189-RELATED-RELATED"/>
    <property type="match status" value="1"/>
</dbReference>
<evidence type="ECO:0000256" key="5">
    <source>
        <dbReference type="ARBA" id="ARBA00022989"/>
    </source>
</evidence>
<keyword evidence="3" id="KW-1003">Cell membrane</keyword>
<feature type="transmembrane region" description="Helical" evidence="7">
    <location>
        <begin position="15"/>
        <end position="36"/>
    </location>
</feature>
<dbReference type="PROSITE" id="PS50928">
    <property type="entry name" value="ABC_TM1"/>
    <property type="match status" value="1"/>
</dbReference>
<proteinExistence type="inferred from homology"/>
<dbReference type="Pfam" id="PF00528">
    <property type="entry name" value="BPD_transp_1"/>
    <property type="match status" value="1"/>
</dbReference>
<feature type="transmembrane region" description="Helical" evidence="7">
    <location>
        <begin position="147"/>
        <end position="169"/>
    </location>
</feature>
<keyword evidence="6 7" id="KW-0472">Membrane</keyword>
<dbReference type="InterPro" id="IPR035906">
    <property type="entry name" value="MetI-like_sf"/>
</dbReference>
<dbReference type="PROSITE" id="PS51257">
    <property type="entry name" value="PROKAR_LIPOPROTEIN"/>
    <property type="match status" value="1"/>
</dbReference>
<name>A0ABW1CT30_9ACTN</name>
<keyword evidence="5 7" id="KW-1133">Transmembrane helix</keyword>
<reference evidence="10" key="1">
    <citation type="journal article" date="2019" name="Int. J. Syst. Evol. Microbiol.">
        <title>The Global Catalogue of Microorganisms (GCM) 10K type strain sequencing project: providing services to taxonomists for standard genome sequencing and annotation.</title>
        <authorList>
            <consortium name="The Broad Institute Genomics Platform"/>
            <consortium name="The Broad Institute Genome Sequencing Center for Infectious Disease"/>
            <person name="Wu L."/>
            <person name="Ma J."/>
        </authorList>
    </citation>
    <scope>NUCLEOTIDE SEQUENCE [LARGE SCALE GENOMIC DNA]</scope>
    <source>
        <strain evidence="10">CCUG 53903</strain>
    </source>
</reference>
<evidence type="ECO:0000256" key="3">
    <source>
        <dbReference type="ARBA" id="ARBA00022475"/>
    </source>
</evidence>
<evidence type="ECO:0000256" key="7">
    <source>
        <dbReference type="RuleBase" id="RU363032"/>
    </source>
</evidence>
<organism evidence="9 10">
    <name type="scientific">Nonomuraea insulae</name>
    <dbReference type="NCBI Taxonomy" id="1616787"/>
    <lineage>
        <taxon>Bacteria</taxon>
        <taxon>Bacillati</taxon>
        <taxon>Actinomycetota</taxon>
        <taxon>Actinomycetes</taxon>
        <taxon>Streptosporangiales</taxon>
        <taxon>Streptosporangiaceae</taxon>
        <taxon>Nonomuraea</taxon>
    </lineage>
</organism>
<comment type="similarity">
    <text evidence="7">Belongs to the binding-protein-dependent transport system permease family.</text>
</comment>
<evidence type="ECO:0000256" key="4">
    <source>
        <dbReference type="ARBA" id="ARBA00022692"/>
    </source>
</evidence>
<dbReference type="PANTHER" id="PTHR43744:SF12">
    <property type="entry name" value="ABC TRANSPORTER PERMEASE PROTEIN MG189-RELATED"/>
    <property type="match status" value="1"/>
</dbReference>
<sequence>MSAQPRTWRGTLRRLPWWLAAAVLAIGCLIWIYPFLWMVSASLKTSADVFTKGLDLLPGNPIWENYERAWAEADFGKYLLNTVIVTVCTVVVVVVRCAMAGYVLARHDFRGRKIIMGVLVATLFVPAGYTIIPLVDISQRLGMLNSLTGMILALSGGANVAAILLYVGYFRGIPKELTESALIDGAGFGTVFFRVMLPLAKPVTATVTVLTFLSTWNAFFLPLVFTFSRPDLRTVSVGMLAFVGENGTDWSGMAAAATISLLPVVALFIALQRYFVEGIAGAVKA</sequence>
<keyword evidence="4 7" id="KW-0812">Transmembrane</keyword>
<dbReference type="InterPro" id="IPR000515">
    <property type="entry name" value="MetI-like"/>
</dbReference>
<feature type="transmembrane region" description="Helical" evidence="7">
    <location>
        <begin position="114"/>
        <end position="135"/>
    </location>
</feature>
<feature type="transmembrane region" description="Helical" evidence="7">
    <location>
        <begin position="250"/>
        <end position="271"/>
    </location>
</feature>
<dbReference type="CDD" id="cd06261">
    <property type="entry name" value="TM_PBP2"/>
    <property type="match status" value="1"/>
</dbReference>
<keyword evidence="10" id="KW-1185">Reference proteome</keyword>
<dbReference type="Proteomes" id="UP001596058">
    <property type="component" value="Unassembled WGS sequence"/>
</dbReference>
<evidence type="ECO:0000259" key="8">
    <source>
        <dbReference type="PROSITE" id="PS50928"/>
    </source>
</evidence>
<feature type="domain" description="ABC transmembrane type-1" evidence="8">
    <location>
        <begin position="79"/>
        <end position="271"/>
    </location>
</feature>
<dbReference type="EMBL" id="JBHSPA010000031">
    <property type="protein sequence ID" value="MFC5827815.1"/>
    <property type="molecule type" value="Genomic_DNA"/>
</dbReference>
<protein>
    <submittedName>
        <fullName evidence="9">Carbohydrate ABC transporter permease</fullName>
    </submittedName>
</protein>
<evidence type="ECO:0000313" key="10">
    <source>
        <dbReference type="Proteomes" id="UP001596058"/>
    </source>
</evidence>
<comment type="subcellular location">
    <subcellularLocation>
        <location evidence="1 7">Cell membrane</location>
        <topology evidence="1 7">Multi-pass membrane protein</topology>
    </subcellularLocation>
</comment>
<dbReference type="RefSeq" id="WP_379517316.1">
    <property type="nucleotide sequence ID" value="NZ_JBHSPA010000031.1"/>
</dbReference>
<accession>A0ABW1CT30</accession>
<keyword evidence="2 7" id="KW-0813">Transport</keyword>